<feature type="compositionally biased region" description="Polar residues" evidence="1">
    <location>
        <begin position="201"/>
        <end position="233"/>
    </location>
</feature>
<feature type="transmembrane region" description="Helical" evidence="2">
    <location>
        <begin position="143"/>
        <end position="170"/>
    </location>
</feature>
<dbReference type="Proteomes" id="UP000580250">
    <property type="component" value="Unassembled WGS sequence"/>
</dbReference>
<gene>
    <name evidence="3" type="ORF">MENT_LOCUS19917</name>
</gene>
<dbReference type="AlphaFoldDB" id="A0A6V7V0V5"/>
<feature type="region of interest" description="Disordered" evidence="1">
    <location>
        <begin position="200"/>
        <end position="233"/>
    </location>
</feature>
<proteinExistence type="predicted"/>
<evidence type="ECO:0000313" key="3">
    <source>
        <dbReference type="EMBL" id="CAD2168544.1"/>
    </source>
</evidence>
<accession>A0A6V7V0V5</accession>
<evidence type="ECO:0000313" key="4">
    <source>
        <dbReference type="Proteomes" id="UP000580250"/>
    </source>
</evidence>
<feature type="compositionally biased region" description="Polar residues" evidence="1">
    <location>
        <begin position="280"/>
        <end position="313"/>
    </location>
</feature>
<reference evidence="3 4" key="1">
    <citation type="submission" date="2020-08" db="EMBL/GenBank/DDBJ databases">
        <authorList>
            <person name="Koutsovoulos G."/>
            <person name="Danchin GJ E."/>
        </authorList>
    </citation>
    <scope>NUCLEOTIDE SEQUENCE [LARGE SCALE GENOMIC DNA]</scope>
</reference>
<dbReference type="OrthoDB" id="5876932at2759"/>
<feature type="region of interest" description="Disordered" evidence="1">
    <location>
        <begin position="280"/>
        <end position="316"/>
    </location>
</feature>
<keyword evidence="2" id="KW-1133">Transmembrane helix</keyword>
<keyword evidence="2" id="KW-0812">Transmembrane</keyword>
<comment type="caution">
    <text evidence="3">The sequence shown here is derived from an EMBL/GenBank/DDBJ whole genome shotgun (WGS) entry which is preliminary data.</text>
</comment>
<keyword evidence="2" id="KW-0472">Membrane</keyword>
<name>A0A6V7V0V5_MELEN</name>
<evidence type="ECO:0000256" key="1">
    <source>
        <dbReference type="SAM" id="MobiDB-lite"/>
    </source>
</evidence>
<evidence type="ECO:0000256" key="2">
    <source>
        <dbReference type="SAM" id="Phobius"/>
    </source>
</evidence>
<dbReference type="EMBL" id="CAJEWN010000142">
    <property type="protein sequence ID" value="CAD2168544.1"/>
    <property type="molecule type" value="Genomic_DNA"/>
</dbReference>
<sequence>MSSFFNFIILFLLIIFYFYCSDCKLIIVSQMNRFSTADKLNKSRPAILVPRGGKGEGNQHHPSSTTILPSTKTFLKIQEEKQSYREQLLSVILQNTSNTSFPQTADSESISSLNTNQRQYQQEPNGNMKSKDFGNGDGELDMLFGFFVMNGACIVFFLLFGVCVICNCAARKPKFHGSKEKKIKKPTVSRLVAAMAPTGFGQRSTTKVPSTTKKATDIANNLNPNSTNSRRGSSASVVLEINGNGGSGVFTARTGLMTAQPPSNRSFRNLVTKAMASAKINSTPTTNNQEIPQFPKDNQQSRSNTNSPTTNRRMSGATPLLITNNNINSTDEQNNNNDCCPNGMHVFELPVEVEVHHCTPPNNETRNKKLTTKLPNSVSVPLNLASEPQSTLADLQQICLAEQGQFVVRREGVSASTAWIGPPPSQYYLSKHRCSLVVPIQMPCNGDCRVKIDENNKELNNKENQQQQQNNSRQSPPAEDFSVIRQNLLGPLTFDDLYYIH</sequence>
<protein>
    <submittedName>
        <fullName evidence="3">Uncharacterized protein</fullName>
    </submittedName>
</protein>
<organism evidence="3 4">
    <name type="scientific">Meloidogyne enterolobii</name>
    <name type="common">Root-knot nematode worm</name>
    <name type="synonym">Meloidogyne mayaguensis</name>
    <dbReference type="NCBI Taxonomy" id="390850"/>
    <lineage>
        <taxon>Eukaryota</taxon>
        <taxon>Metazoa</taxon>
        <taxon>Ecdysozoa</taxon>
        <taxon>Nematoda</taxon>
        <taxon>Chromadorea</taxon>
        <taxon>Rhabditida</taxon>
        <taxon>Tylenchina</taxon>
        <taxon>Tylenchomorpha</taxon>
        <taxon>Tylenchoidea</taxon>
        <taxon>Meloidogynidae</taxon>
        <taxon>Meloidogyninae</taxon>
        <taxon>Meloidogyne</taxon>
    </lineage>
</organism>